<dbReference type="SUPFAM" id="SSF82093">
    <property type="entry name" value="Heme chaperone CcmE"/>
    <property type="match status" value="1"/>
</dbReference>
<dbReference type="GO" id="GO:0005886">
    <property type="term" value="C:plasma membrane"/>
    <property type="evidence" value="ECO:0007669"/>
    <property type="project" value="UniProtKB-SubCell"/>
</dbReference>
<comment type="caution">
    <text evidence="12">The sequence shown here is derived from an EMBL/GenBank/DDBJ whole genome shotgun (WGS) entry which is preliminary data.</text>
</comment>
<comment type="function">
    <text evidence="10">Heme chaperone required for the biogenesis of c-type cytochromes. Transiently binds heme delivered by CcmC and transfers the heme to apo-cytochromes in a process facilitated by CcmF and CcmH.</text>
</comment>
<evidence type="ECO:0000256" key="2">
    <source>
        <dbReference type="ARBA" id="ARBA00022617"/>
    </source>
</evidence>
<feature type="binding site" description="axial binding residue" evidence="10 11">
    <location>
        <position position="127"/>
    </location>
    <ligand>
        <name>heme</name>
        <dbReference type="ChEBI" id="CHEBI:30413"/>
    </ligand>
    <ligandPart>
        <name>Fe</name>
        <dbReference type="ChEBI" id="CHEBI:18248"/>
    </ligandPart>
</feature>
<dbReference type="PATRIC" id="fig|1121015.4.peg.283"/>
<accession>A0A091AZ18</accession>
<dbReference type="STRING" id="1121015.GCA_000420545_01231"/>
<dbReference type="GO" id="GO:0017003">
    <property type="term" value="P:protein-heme linkage"/>
    <property type="evidence" value="ECO:0007669"/>
    <property type="project" value="UniProtKB-UniRule"/>
</dbReference>
<evidence type="ECO:0000256" key="6">
    <source>
        <dbReference type="ARBA" id="ARBA00022968"/>
    </source>
</evidence>
<evidence type="ECO:0000256" key="5">
    <source>
        <dbReference type="ARBA" id="ARBA00022748"/>
    </source>
</evidence>
<keyword evidence="13" id="KW-1185">Reference proteome</keyword>
<dbReference type="GO" id="GO:0046872">
    <property type="term" value="F:metal ion binding"/>
    <property type="evidence" value="ECO:0007669"/>
    <property type="project" value="UniProtKB-KW"/>
</dbReference>
<dbReference type="Pfam" id="PF03100">
    <property type="entry name" value="CcmE"/>
    <property type="match status" value="1"/>
</dbReference>
<evidence type="ECO:0000256" key="8">
    <source>
        <dbReference type="ARBA" id="ARBA00023004"/>
    </source>
</evidence>
<dbReference type="RefSeq" id="WP_022968871.1">
    <property type="nucleotide sequence ID" value="NZ_ATVD01000002.1"/>
</dbReference>
<evidence type="ECO:0000256" key="9">
    <source>
        <dbReference type="ARBA" id="ARBA00023136"/>
    </source>
</evidence>
<gene>
    <name evidence="10" type="primary">ccmE</name>
    <name evidence="10" type="synonym">cycJ</name>
    <name evidence="12" type="ORF">N789_01425</name>
</gene>
<evidence type="ECO:0000256" key="3">
    <source>
        <dbReference type="ARBA" id="ARBA00022692"/>
    </source>
</evidence>
<dbReference type="InterPro" id="IPR036127">
    <property type="entry name" value="CcmE-like_sf"/>
</dbReference>
<evidence type="ECO:0000313" key="13">
    <source>
        <dbReference type="Proteomes" id="UP000029385"/>
    </source>
</evidence>
<keyword evidence="7 10" id="KW-1133">Transmembrane helix</keyword>
<dbReference type="PANTHER" id="PTHR34128:SF2">
    <property type="entry name" value="CYTOCHROME C-TYPE BIOGENESIS PROTEIN CCME HOMOLOG, MITOCHONDRIAL"/>
    <property type="match status" value="1"/>
</dbReference>
<proteinExistence type="inferred from homology"/>
<sequence length="150" mass="16137">MNPIRQRRIALIGVLLAAAAGAGFLIVKALQENLTYLHTPTEVKTGAAPKDARFRLGGVVCEGSVHRKDGTLEVDFVITDRVRQVRVTHDGILPDMFKEGTSVIATGRMQGDAFVASEVLAKHDETYMPKEVKDAMAKGAALHTHSCGAN</sequence>
<protein>
    <recommendedName>
        <fullName evidence="10">Cytochrome c-type biogenesis protein CcmE</fullName>
    </recommendedName>
    <alternativeName>
        <fullName evidence="10">Cytochrome c maturation protein E</fullName>
    </alternativeName>
    <alternativeName>
        <fullName evidence="10">Heme chaperone CcmE</fullName>
    </alternativeName>
</protein>
<dbReference type="GO" id="GO:0017004">
    <property type="term" value="P:cytochrome complex assembly"/>
    <property type="evidence" value="ECO:0007669"/>
    <property type="project" value="UniProtKB-KW"/>
</dbReference>
<dbReference type="NCBIfam" id="NF009729">
    <property type="entry name" value="PRK13254.1-3"/>
    <property type="match status" value="1"/>
</dbReference>
<keyword evidence="5 10" id="KW-0201">Cytochrome c-type biogenesis</keyword>
<keyword evidence="10" id="KW-1003">Cell membrane</keyword>
<dbReference type="InterPro" id="IPR004329">
    <property type="entry name" value="CcmE"/>
</dbReference>
<dbReference type="Gene3D" id="2.40.50.140">
    <property type="entry name" value="Nucleic acid-binding proteins"/>
    <property type="match status" value="1"/>
</dbReference>
<evidence type="ECO:0000256" key="1">
    <source>
        <dbReference type="ARBA" id="ARBA00004370"/>
    </source>
</evidence>
<reference evidence="12 13" key="1">
    <citation type="submission" date="2013-09" db="EMBL/GenBank/DDBJ databases">
        <title>Genome sequencing of Arenimonas oryziterrae.</title>
        <authorList>
            <person name="Chen F."/>
            <person name="Wang G."/>
        </authorList>
    </citation>
    <scope>NUCLEOTIDE SEQUENCE [LARGE SCALE GENOMIC DNA]</scope>
    <source>
        <strain evidence="12 13">YC6267</strain>
    </source>
</reference>
<evidence type="ECO:0000256" key="11">
    <source>
        <dbReference type="PIRSR" id="PIRSR604329-50"/>
    </source>
</evidence>
<keyword evidence="4 10" id="KW-0479">Metal-binding</keyword>
<keyword evidence="3 10" id="KW-0812">Transmembrane</keyword>
<evidence type="ECO:0000313" key="12">
    <source>
        <dbReference type="EMBL" id="KFN44701.1"/>
    </source>
</evidence>
<dbReference type="OrthoDB" id="9793584at2"/>
<name>A0A091AZ18_9GAMM</name>
<dbReference type="HAMAP" id="MF_01959">
    <property type="entry name" value="CcmE"/>
    <property type="match status" value="1"/>
</dbReference>
<keyword evidence="6 10" id="KW-0735">Signal-anchor</keyword>
<dbReference type="Proteomes" id="UP000029385">
    <property type="component" value="Unassembled WGS sequence"/>
</dbReference>
<keyword evidence="9 10" id="KW-0472">Membrane</keyword>
<keyword evidence="2 10" id="KW-0349">Heme</keyword>
<dbReference type="PANTHER" id="PTHR34128">
    <property type="entry name" value="CYTOCHROME C-TYPE BIOGENESIS PROTEIN CCME HOMOLOG, MITOCHONDRIAL"/>
    <property type="match status" value="1"/>
</dbReference>
<comment type="subcellular location">
    <subcellularLocation>
        <location evidence="10">Cell membrane</location>
        <topology evidence="10">Single-pass type II membrane protein</topology>
    </subcellularLocation>
    <subcellularLocation>
        <location evidence="1">Membrane</location>
    </subcellularLocation>
</comment>
<dbReference type="NCBIfam" id="NF009727">
    <property type="entry name" value="PRK13254.1-1"/>
    <property type="match status" value="1"/>
</dbReference>
<keyword evidence="8 10" id="KW-0408">Iron</keyword>
<dbReference type="GO" id="GO:0020037">
    <property type="term" value="F:heme binding"/>
    <property type="evidence" value="ECO:0007669"/>
    <property type="project" value="InterPro"/>
</dbReference>
<evidence type="ECO:0000256" key="4">
    <source>
        <dbReference type="ARBA" id="ARBA00022723"/>
    </source>
</evidence>
<evidence type="ECO:0000256" key="10">
    <source>
        <dbReference type="HAMAP-Rule" id="MF_01959"/>
    </source>
</evidence>
<dbReference type="NCBIfam" id="NF009731">
    <property type="entry name" value="PRK13254.1-5"/>
    <property type="match status" value="1"/>
</dbReference>
<feature type="binding site" description="covalent" evidence="10 11">
    <location>
        <position position="123"/>
    </location>
    <ligand>
        <name>heme</name>
        <dbReference type="ChEBI" id="CHEBI:30413"/>
    </ligand>
</feature>
<dbReference type="InterPro" id="IPR012340">
    <property type="entry name" value="NA-bd_OB-fold"/>
</dbReference>
<evidence type="ECO:0000256" key="7">
    <source>
        <dbReference type="ARBA" id="ARBA00022989"/>
    </source>
</evidence>
<dbReference type="EMBL" id="AVCI01000001">
    <property type="protein sequence ID" value="KFN44701.1"/>
    <property type="molecule type" value="Genomic_DNA"/>
</dbReference>
<dbReference type="AlphaFoldDB" id="A0A091AZ18"/>
<feature type="topological domain" description="Cytoplasmic" evidence="10">
    <location>
        <begin position="1"/>
        <end position="8"/>
    </location>
</feature>
<dbReference type="eggNOG" id="COG2332">
    <property type="taxonomic scope" value="Bacteria"/>
</dbReference>
<feature type="topological domain" description="Extracellular" evidence="10">
    <location>
        <begin position="30"/>
        <end position="150"/>
    </location>
</feature>
<organism evidence="12 13">
    <name type="scientific">Arenimonas oryziterrae DSM 21050 = YC6267</name>
    <dbReference type="NCBI Taxonomy" id="1121015"/>
    <lineage>
        <taxon>Bacteria</taxon>
        <taxon>Pseudomonadati</taxon>
        <taxon>Pseudomonadota</taxon>
        <taxon>Gammaproteobacteria</taxon>
        <taxon>Lysobacterales</taxon>
        <taxon>Lysobacteraceae</taxon>
        <taxon>Arenimonas</taxon>
    </lineage>
</organism>
<comment type="similarity">
    <text evidence="10">Belongs to the CcmE/CycJ family.</text>
</comment>